<reference evidence="3" key="1">
    <citation type="submission" date="2018-07" db="EMBL/GenBank/DDBJ databases">
        <authorList>
            <consortium name="GenomeTrakr network: Whole genome sequencing for foodborne pathogen traceback"/>
        </authorList>
    </citation>
    <scope>NUCLEOTIDE SEQUENCE [LARGE SCALE GENOMIC DNA]</scope>
    <source>
        <strain evidence="3">FDA00010322</strain>
    </source>
</reference>
<dbReference type="AlphaFoldDB" id="A0A3K0RFV1"/>
<dbReference type="EMBL" id="RSUZ01000028">
    <property type="protein sequence ID" value="MIV65420.1"/>
    <property type="molecule type" value="Genomic_DNA"/>
</dbReference>
<dbReference type="Proteomes" id="UP000290660">
    <property type="component" value="Unassembled WGS sequence"/>
</dbReference>
<evidence type="ECO:0000313" key="4">
    <source>
        <dbReference type="EMBL" id="RXQ26067.1"/>
    </source>
</evidence>
<gene>
    <name evidence="3" type="ORF">BA086_20700</name>
    <name evidence="2" type="ORF">ED033_16310</name>
    <name evidence="4" type="ORF">EI538_21765</name>
</gene>
<dbReference type="EMBL" id="RSEO01000037">
    <property type="protein sequence ID" value="RXQ26067.1"/>
    <property type="molecule type" value="Genomic_DNA"/>
</dbReference>
<evidence type="ECO:0000313" key="3">
    <source>
        <dbReference type="EMBL" id="MIV65420.1"/>
    </source>
</evidence>
<proteinExistence type="predicted"/>
<dbReference type="Proteomes" id="UP000885414">
    <property type="component" value="Unassembled WGS sequence"/>
</dbReference>
<reference evidence="2" key="2">
    <citation type="submission" date="2018-10" db="EMBL/GenBank/DDBJ databases">
        <authorList>
            <consortium name="PulseNet: The National Subtyping Network for Foodborne Disease Surveillance"/>
            <person name="Tarr C.L."/>
            <person name="Trees E."/>
            <person name="Katz L.S."/>
            <person name="Carleton-Romer H.A."/>
            <person name="Stroika S."/>
            <person name="Kucerova Z."/>
            <person name="Roache K.F."/>
            <person name="Sabol A.L."/>
            <person name="Besser J."/>
            <person name="Gerner-Smidt P."/>
        </authorList>
    </citation>
    <scope>NUCLEOTIDE SEQUENCE [LARGE SCALE GENOMIC DNA]</scope>
    <source>
        <strain evidence="2">PNUSAS057480</strain>
    </source>
</reference>
<reference evidence="4 5" key="3">
    <citation type="submission" date="2018-12" db="EMBL/GenBank/DDBJ databases">
        <title>Identification of serotype of rogose Salmonella by whole genome sequencing.</title>
        <authorList>
            <person name="Sacchi C.T."/>
            <person name="Goncalves C.R."/>
            <person name="Tiba-Casas M.R."/>
        </authorList>
    </citation>
    <scope>NUCLEOTIDE SEQUENCE [LARGE SCALE GENOMIC DNA]</scope>
    <source>
        <strain evidence="4 5">169_17</strain>
    </source>
</reference>
<dbReference type="InterPro" id="IPR020102">
    <property type="entry name" value="YqgC-like"/>
</dbReference>
<feature type="region of interest" description="Disordered" evidence="1">
    <location>
        <begin position="1"/>
        <end position="31"/>
    </location>
</feature>
<name>A0A3K0RFV1_SALER</name>
<protein>
    <submittedName>
        <fullName evidence="2">Uncharacterized protein</fullName>
    </submittedName>
</protein>
<sequence length="54" mass="5998">MGITSAGMQSRDADCGGHARTRTMRQIQQNTTVHYLVSPPRPPRKTNPQAKAMF</sequence>
<evidence type="ECO:0000313" key="2">
    <source>
        <dbReference type="EMBL" id="MER43866.1"/>
    </source>
</evidence>
<dbReference type="Pfam" id="PF17430">
    <property type="entry name" value="YqgC"/>
    <property type="match status" value="1"/>
</dbReference>
<organism evidence="2">
    <name type="scientific">Salmonella enterica</name>
    <name type="common">Salmonella choleraesuis</name>
    <dbReference type="NCBI Taxonomy" id="28901"/>
    <lineage>
        <taxon>Bacteria</taxon>
        <taxon>Pseudomonadati</taxon>
        <taxon>Pseudomonadota</taxon>
        <taxon>Gammaproteobacteria</taxon>
        <taxon>Enterobacterales</taxon>
        <taxon>Enterobacteriaceae</taxon>
        <taxon>Salmonella</taxon>
    </lineage>
</organism>
<accession>A0A3K0RFV1</accession>
<evidence type="ECO:0000256" key="1">
    <source>
        <dbReference type="SAM" id="MobiDB-lite"/>
    </source>
</evidence>
<evidence type="ECO:0000313" key="5">
    <source>
        <dbReference type="Proteomes" id="UP000290660"/>
    </source>
</evidence>
<dbReference type="EMBL" id="RMEA01000052">
    <property type="protein sequence ID" value="MER43866.1"/>
    <property type="molecule type" value="Genomic_DNA"/>
</dbReference>
<comment type="caution">
    <text evidence="2">The sequence shown here is derived from an EMBL/GenBank/DDBJ whole genome shotgun (WGS) entry which is preliminary data.</text>
</comment>
<dbReference type="Proteomes" id="UP000885379">
    <property type="component" value="Unassembled WGS sequence"/>
</dbReference>